<evidence type="ECO:0008006" key="3">
    <source>
        <dbReference type="Google" id="ProtNLM"/>
    </source>
</evidence>
<accession>A0AA35IZX4</accession>
<organism evidence="1 2">
    <name type="scientific">Saccharomyces kudriavzevii (strain ATCC MYA-4449 / AS 2.2408 / CBS 8840 / NBRC 1802 / NCYC 2889)</name>
    <name type="common">Yeast</name>
    <dbReference type="NCBI Taxonomy" id="226230"/>
    <lineage>
        <taxon>Eukaryota</taxon>
        <taxon>Fungi</taxon>
        <taxon>Dikarya</taxon>
        <taxon>Ascomycota</taxon>
        <taxon>Saccharomycotina</taxon>
        <taxon>Saccharomycetes</taxon>
        <taxon>Saccharomycetales</taxon>
        <taxon>Saccharomycetaceae</taxon>
        <taxon>Saccharomyces</taxon>
    </lineage>
</organism>
<proteinExistence type="predicted"/>
<evidence type="ECO:0000313" key="1">
    <source>
        <dbReference type="EMBL" id="CAI4043850.1"/>
    </source>
</evidence>
<protein>
    <recommendedName>
        <fullName evidence="3">YJR030C-like protein</fullName>
    </recommendedName>
</protein>
<gene>
    <name evidence="1" type="primary">SKDI10G2330</name>
    <name evidence="1" type="ORF">SKDI_10G2330</name>
</gene>
<keyword evidence="2" id="KW-1185">Reference proteome</keyword>
<dbReference type="GeneID" id="80925061"/>
<sequence>MDSFNKEEASFQTVLKRLLVICESHSKYHGSSLDPMVKVGGEMGKISSCLKCILRKHAEAYHIVSLSQSAANPHNSLFAEVQILDLYHSLLFGCMRLLLDIDMPYFRMNSQKHFAILLFKVYYKLRDIHNVTKEMRLGSLINAFIHQFKNCYNSMSCNSLRYGNARDIMSRELPLMDSQPIDLKQHIKKAYFRLDIEKLKMNNKLVEVFELTNGEMAIFEVLSGEMPYTLQTVDNLFQALESGNHDLMDVGRSLLFQTFGSGNLHIIKVGDNGVKLQTSIDNGMVLKLTCKDPIQWQAHWRDAIRDLFDRTVVNKYIGYKNDDSSRKSCAGRNEFKRTPSKEMVYTSTASMKTSNIAHRSSTLHRSTPLSDSLSSLIETSEGFFEGESNSISNQKVVADNDSDIDTSLKDIESLSCEKLIELDRSMQVPLSPKFMDTPTLKNVRSASQIFSLESVSPELVESVASEVDDVESIISDDEKDRCEKTSFDPDVDYYKPALYRHKSSSLLSIFSRNKKNLILDTSKNHSSALFGLEDNQPSPIPVSTNSCNNDAYEEYVPFPSSLNTSSSVVFFENDFVKVSLWNGKSWMPLSKDIMCLSLILSNNNETLLIIYKDFEKDKCKFVVKLESSWKCNRSTAQDVQLQIPSSDFKVSAFEIVHDLTLSVRCAQAPKLMSVLQYQLQNSQALSLSPSTTARTLSTISSSSCFSRNVTRSSTENSELGSMKNSSEIINSSLLLSSIKVRQHVKTKCNIWKPSRLGFTDIFSQDYKGVVVAIKFVIFSDAEGTLNPREYTARLHDLKRLGRTGLTFSDQTGAYLLEFRDQDVANHVHKLIMPFNSS</sequence>
<reference evidence="1" key="1">
    <citation type="submission" date="2022-10" db="EMBL/GenBank/DDBJ databases">
        <authorList>
            <person name="Byrne P K."/>
        </authorList>
    </citation>
    <scope>NUCLEOTIDE SEQUENCE</scope>
    <source>
        <strain evidence="1">IFO1802</strain>
    </source>
</reference>
<name>A0AA35IZX4_SACK1</name>
<evidence type="ECO:0000313" key="2">
    <source>
        <dbReference type="Proteomes" id="UP001162087"/>
    </source>
</evidence>
<dbReference type="RefSeq" id="XP_056083129.1">
    <property type="nucleotide sequence ID" value="XM_056229074.1"/>
</dbReference>
<dbReference type="AlphaFoldDB" id="A0AA35IZX4"/>
<dbReference type="Proteomes" id="UP001162087">
    <property type="component" value="Chromosome 10"/>
</dbReference>
<dbReference type="EMBL" id="OX365905">
    <property type="protein sequence ID" value="CAI4043850.1"/>
    <property type="molecule type" value="Genomic_DNA"/>
</dbReference>